<keyword evidence="6 10" id="KW-0547">Nucleotide-binding</keyword>
<feature type="site" description="Interaction with substrate tRNA" evidence="10">
    <location>
        <position position="126"/>
    </location>
</feature>
<feature type="site" description="Interaction with substrate tRNA" evidence="10">
    <location>
        <position position="104"/>
    </location>
</feature>
<dbReference type="EMBL" id="LMXI01000146">
    <property type="protein sequence ID" value="KRT59457.1"/>
    <property type="molecule type" value="Genomic_DNA"/>
</dbReference>
<dbReference type="InterPro" id="IPR027417">
    <property type="entry name" value="P-loop_NTPase"/>
</dbReference>
<evidence type="ECO:0000256" key="9">
    <source>
        <dbReference type="ARBA" id="ARBA00049563"/>
    </source>
</evidence>
<dbReference type="OrthoDB" id="9776390at2"/>
<comment type="similarity">
    <text evidence="3 10 13">Belongs to the IPP transferase family.</text>
</comment>
<keyword evidence="5 10" id="KW-0819">tRNA processing</keyword>
<protein>
    <recommendedName>
        <fullName evidence="10">tRNA dimethylallyltransferase</fullName>
        <ecNumber evidence="10">2.5.1.75</ecNumber>
    </recommendedName>
    <alternativeName>
        <fullName evidence="10">Dimethylallyl diphosphate:tRNA dimethylallyltransferase</fullName>
        <shortName evidence="10">DMAPP:tRNA dimethylallyltransferase</shortName>
        <shortName evidence="10">DMATase</shortName>
    </alternativeName>
    <alternativeName>
        <fullName evidence="10">Isopentenyl-diphosphate:tRNA isopentenyltransferase</fullName>
        <shortName evidence="10">IPP transferase</shortName>
        <shortName evidence="10">IPPT</shortName>
        <shortName evidence="10">IPTase</shortName>
    </alternativeName>
</protein>
<keyword evidence="4 10" id="KW-0808">Transferase</keyword>
<dbReference type="FunFam" id="1.10.20.140:FF:000001">
    <property type="entry name" value="tRNA dimethylallyltransferase"/>
    <property type="match status" value="1"/>
</dbReference>
<dbReference type="Proteomes" id="UP000051634">
    <property type="component" value="Unassembled WGS sequence"/>
</dbReference>
<dbReference type="Gene3D" id="1.10.20.140">
    <property type="match status" value="1"/>
</dbReference>
<dbReference type="SUPFAM" id="SSF52540">
    <property type="entry name" value="P-loop containing nucleoside triphosphate hydrolases"/>
    <property type="match status" value="1"/>
</dbReference>
<evidence type="ECO:0000256" key="5">
    <source>
        <dbReference type="ARBA" id="ARBA00022694"/>
    </source>
</evidence>
<feature type="region of interest" description="Interaction with substrate tRNA" evidence="10">
    <location>
        <begin position="38"/>
        <end position="41"/>
    </location>
</feature>
<evidence type="ECO:0000256" key="11">
    <source>
        <dbReference type="RuleBase" id="RU003783"/>
    </source>
</evidence>
<evidence type="ECO:0000256" key="10">
    <source>
        <dbReference type="HAMAP-Rule" id="MF_00185"/>
    </source>
</evidence>
<comment type="catalytic activity">
    <reaction evidence="9 10 11">
        <text>adenosine(37) in tRNA + dimethylallyl diphosphate = N(6)-dimethylallyladenosine(37) in tRNA + diphosphate</text>
        <dbReference type="Rhea" id="RHEA:26482"/>
        <dbReference type="Rhea" id="RHEA-COMP:10162"/>
        <dbReference type="Rhea" id="RHEA-COMP:10375"/>
        <dbReference type="ChEBI" id="CHEBI:33019"/>
        <dbReference type="ChEBI" id="CHEBI:57623"/>
        <dbReference type="ChEBI" id="CHEBI:74411"/>
        <dbReference type="ChEBI" id="CHEBI:74415"/>
        <dbReference type="EC" id="2.5.1.75"/>
    </reaction>
</comment>
<dbReference type="HAMAP" id="MF_00185">
    <property type="entry name" value="IPP_trans"/>
    <property type="match status" value="1"/>
</dbReference>
<feature type="binding site" evidence="10">
    <location>
        <begin position="13"/>
        <end position="20"/>
    </location>
    <ligand>
        <name>ATP</name>
        <dbReference type="ChEBI" id="CHEBI:30616"/>
    </ligand>
</feature>
<evidence type="ECO:0000256" key="1">
    <source>
        <dbReference type="ARBA" id="ARBA00001946"/>
    </source>
</evidence>
<feature type="binding site" evidence="10">
    <location>
        <begin position="15"/>
        <end position="20"/>
    </location>
    <ligand>
        <name>substrate</name>
    </ligand>
</feature>
<comment type="caution">
    <text evidence="14">The sequence shown here is derived from an EMBL/GenBank/DDBJ whole genome shotgun (WGS) entry which is preliminary data.</text>
</comment>
<sequence length="316" mass="35379">MDQVLPPAIFLMGPTASGKTELAVELVQRLPLEIISVDSALVYRGMDIGTAKPDAELLKRAPHRLIDIVDPVEAYSAAAFRQDALQAMAEITEAGNIPLLVGGSMLYFRALEHGLAELPAADPVLRVRLDAEMRVLGIQKLHQRLQQLDAASAAKIHPNDPQRVLRALEVISITGRPLSELQAERQAEPLPFRLLKLVRAPRERAQLHQRIALRFQRMLEAGFEQEVAGLIGCGDLSPELPSMRSVGYRQMIKYLQGEYSREEMIERGIIATRQLAKRQFTWLRADKELIWLDEEVPDLLGQARELIVNFIDHGAN</sequence>
<dbReference type="InterPro" id="IPR039657">
    <property type="entry name" value="Dimethylallyltransferase"/>
</dbReference>
<evidence type="ECO:0000256" key="8">
    <source>
        <dbReference type="ARBA" id="ARBA00022842"/>
    </source>
</evidence>
<dbReference type="InterPro" id="IPR018022">
    <property type="entry name" value="IPT"/>
</dbReference>
<dbReference type="PANTHER" id="PTHR11088:SF60">
    <property type="entry name" value="TRNA DIMETHYLALLYLTRANSFERASE"/>
    <property type="match status" value="1"/>
</dbReference>
<evidence type="ECO:0000256" key="6">
    <source>
        <dbReference type="ARBA" id="ARBA00022741"/>
    </source>
</evidence>
<evidence type="ECO:0000256" key="7">
    <source>
        <dbReference type="ARBA" id="ARBA00022840"/>
    </source>
</evidence>
<comment type="caution">
    <text evidence="10">Lacks conserved residue(s) required for the propagation of feature annotation.</text>
</comment>
<evidence type="ECO:0000313" key="14">
    <source>
        <dbReference type="EMBL" id="KRT54716.1"/>
    </source>
</evidence>
<accession>A0A0T5YVY8</accession>
<evidence type="ECO:0000256" key="13">
    <source>
        <dbReference type="RuleBase" id="RU003785"/>
    </source>
</evidence>
<dbReference type="RefSeq" id="WP_057956247.1">
    <property type="nucleotide sequence ID" value="NZ_KQ556915.1"/>
</dbReference>
<dbReference type="STRING" id="54398.Ga0074115_10921"/>
<evidence type="ECO:0000256" key="2">
    <source>
        <dbReference type="ARBA" id="ARBA00003213"/>
    </source>
</evidence>
<evidence type="ECO:0000313" key="16">
    <source>
        <dbReference type="Proteomes" id="UP000051276"/>
    </source>
</evidence>
<comment type="subunit">
    <text evidence="10">Monomer.</text>
</comment>
<dbReference type="PATRIC" id="fig|54398.3.peg.1457"/>
<dbReference type="PANTHER" id="PTHR11088">
    <property type="entry name" value="TRNA DIMETHYLALLYLTRANSFERASE"/>
    <property type="match status" value="1"/>
</dbReference>
<evidence type="ECO:0000256" key="3">
    <source>
        <dbReference type="ARBA" id="ARBA00005842"/>
    </source>
</evidence>
<evidence type="ECO:0000313" key="17">
    <source>
        <dbReference type="Proteomes" id="UP000051634"/>
    </source>
</evidence>
<gene>
    <name evidence="10" type="primary">miaA</name>
    <name evidence="14" type="ORF">Ga0074115_10921</name>
    <name evidence="15" type="ORF">Ga0076813_154810</name>
</gene>
<dbReference type="EMBL" id="LDXT01000088">
    <property type="protein sequence ID" value="KRT54716.1"/>
    <property type="molecule type" value="Genomic_DNA"/>
</dbReference>
<reference evidence="16 17" key="1">
    <citation type="submission" date="2015-11" db="EMBL/GenBank/DDBJ databases">
        <title>The genome of Candidatus Endoriftia persephone in Ridgeia piscesae and population structure of the North Eastern Pacific vestimentiferan symbionts.</title>
        <authorList>
            <person name="Perez M."/>
            <person name="Juniper K.S."/>
        </authorList>
    </citation>
    <scope>NUCLEOTIDE SEQUENCE [LARGE SCALE GENOMIC DNA]</scope>
    <source>
        <strain evidence="15">Ind10</strain>
        <strain evidence="14">Ind11</strain>
    </source>
</reference>
<name>A0A0T5YVY8_9GAMM</name>
<comment type="function">
    <text evidence="2 10 12">Catalyzes the transfer of a dimethylallyl group onto the adenine at position 37 in tRNAs that read codons beginning with uridine, leading to the formation of N6-(dimethylallyl)adenosine (i(6)A).</text>
</comment>
<proteinExistence type="inferred from homology"/>
<dbReference type="Pfam" id="PF01715">
    <property type="entry name" value="IPPT"/>
    <property type="match status" value="1"/>
</dbReference>
<keyword evidence="8 10" id="KW-0460">Magnesium</keyword>
<keyword evidence="17" id="KW-1185">Reference proteome</keyword>
<dbReference type="NCBIfam" id="TIGR00174">
    <property type="entry name" value="miaA"/>
    <property type="match status" value="1"/>
</dbReference>
<dbReference type="GO" id="GO:0005524">
    <property type="term" value="F:ATP binding"/>
    <property type="evidence" value="ECO:0007669"/>
    <property type="project" value="UniProtKB-UniRule"/>
</dbReference>
<comment type="cofactor">
    <cofactor evidence="1 10">
        <name>Mg(2+)</name>
        <dbReference type="ChEBI" id="CHEBI:18420"/>
    </cofactor>
</comment>
<evidence type="ECO:0000256" key="4">
    <source>
        <dbReference type="ARBA" id="ARBA00022679"/>
    </source>
</evidence>
<feature type="region of interest" description="Interaction with substrate tRNA" evidence="10">
    <location>
        <begin position="162"/>
        <end position="166"/>
    </location>
</feature>
<organism evidence="14 17">
    <name type="scientific">endosymbiont of Ridgeia piscesae</name>
    <dbReference type="NCBI Taxonomy" id="54398"/>
    <lineage>
        <taxon>Bacteria</taxon>
        <taxon>Pseudomonadati</taxon>
        <taxon>Pseudomonadota</taxon>
        <taxon>Gammaproteobacteria</taxon>
        <taxon>sulfur-oxidizing symbionts</taxon>
    </lineage>
</organism>
<dbReference type="AlphaFoldDB" id="A0A0T5YVY8"/>
<evidence type="ECO:0000256" key="12">
    <source>
        <dbReference type="RuleBase" id="RU003784"/>
    </source>
</evidence>
<dbReference type="GO" id="GO:0006400">
    <property type="term" value="P:tRNA modification"/>
    <property type="evidence" value="ECO:0007669"/>
    <property type="project" value="TreeGrafter"/>
</dbReference>
<keyword evidence="7 10" id="KW-0067">ATP-binding</keyword>
<dbReference type="EC" id="2.5.1.75" evidence="10"/>
<dbReference type="Gene3D" id="3.40.50.300">
    <property type="entry name" value="P-loop containing nucleotide triphosphate hydrolases"/>
    <property type="match status" value="1"/>
</dbReference>
<dbReference type="GO" id="GO:0052381">
    <property type="term" value="F:tRNA dimethylallyltransferase activity"/>
    <property type="evidence" value="ECO:0007669"/>
    <property type="project" value="UniProtKB-UniRule"/>
</dbReference>
<evidence type="ECO:0000313" key="15">
    <source>
        <dbReference type="EMBL" id="KRT59457.1"/>
    </source>
</evidence>
<dbReference type="Proteomes" id="UP000051276">
    <property type="component" value="Unassembled WGS sequence"/>
</dbReference>